<evidence type="ECO:0000313" key="4">
    <source>
        <dbReference type="Proteomes" id="UP000094527"/>
    </source>
</evidence>
<accession>A0A1D2MB31</accession>
<reference evidence="3 4" key="1">
    <citation type="journal article" date="2016" name="Genome Biol. Evol.">
        <title>Gene Family Evolution Reflects Adaptation to Soil Environmental Stressors in the Genome of the Collembolan Orchesella cincta.</title>
        <authorList>
            <person name="Faddeeva-Vakhrusheva A."/>
            <person name="Derks M.F."/>
            <person name="Anvar S.Y."/>
            <person name="Agamennone V."/>
            <person name="Suring W."/>
            <person name="Smit S."/>
            <person name="van Straalen N.M."/>
            <person name="Roelofs D."/>
        </authorList>
    </citation>
    <scope>NUCLEOTIDE SEQUENCE [LARGE SCALE GENOMIC DNA]</scope>
    <source>
        <tissue evidence="3">Mixed pool</tissue>
    </source>
</reference>
<feature type="domain" description="SCP" evidence="2">
    <location>
        <begin position="74"/>
        <end position="213"/>
    </location>
</feature>
<dbReference type="OrthoDB" id="337038at2759"/>
<dbReference type="PANTHER" id="PTHR10334">
    <property type="entry name" value="CYSTEINE-RICH SECRETORY PROTEIN-RELATED"/>
    <property type="match status" value="1"/>
</dbReference>
<dbReference type="AlphaFoldDB" id="A0A1D2MB31"/>
<organism evidence="3 4">
    <name type="scientific">Orchesella cincta</name>
    <name type="common">Springtail</name>
    <name type="synonym">Podura cincta</name>
    <dbReference type="NCBI Taxonomy" id="48709"/>
    <lineage>
        <taxon>Eukaryota</taxon>
        <taxon>Metazoa</taxon>
        <taxon>Ecdysozoa</taxon>
        <taxon>Arthropoda</taxon>
        <taxon>Hexapoda</taxon>
        <taxon>Collembola</taxon>
        <taxon>Entomobryomorpha</taxon>
        <taxon>Entomobryoidea</taxon>
        <taxon>Orchesellidae</taxon>
        <taxon>Orchesellinae</taxon>
        <taxon>Orchesella</taxon>
    </lineage>
</organism>
<dbReference type="CDD" id="cd05382">
    <property type="entry name" value="CAP_GAPR1-like"/>
    <property type="match status" value="2"/>
</dbReference>
<comment type="caution">
    <text evidence="3">The sequence shown here is derived from an EMBL/GenBank/DDBJ whole genome shotgun (WGS) entry which is preliminary data.</text>
</comment>
<evidence type="ECO:0000256" key="1">
    <source>
        <dbReference type="SAM" id="MobiDB-lite"/>
    </source>
</evidence>
<feature type="region of interest" description="Disordered" evidence="1">
    <location>
        <begin position="1"/>
        <end position="62"/>
    </location>
</feature>
<dbReference type="InterPro" id="IPR035940">
    <property type="entry name" value="CAP_sf"/>
</dbReference>
<feature type="compositionally biased region" description="Basic and acidic residues" evidence="1">
    <location>
        <begin position="37"/>
        <end position="59"/>
    </location>
</feature>
<dbReference type="Pfam" id="PF00188">
    <property type="entry name" value="CAP"/>
    <property type="match status" value="2"/>
</dbReference>
<dbReference type="Proteomes" id="UP000094527">
    <property type="component" value="Unassembled WGS sequence"/>
</dbReference>
<dbReference type="SMART" id="SM00198">
    <property type="entry name" value="SCP"/>
    <property type="match status" value="2"/>
</dbReference>
<dbReference type="InterPro" id="IPR034113">
    <property type="entry name" value="SCP_GAPR1-like"/>
</dbReference>
<evidence type="ECO:0000313" key="3">
    <source>
        <dbReference type="EMBL" id="ODM90094.1"/>
    </source>
</evidence>
<protein>
    <submittedName>
        <fullName evidence="3">Golgi-associated plant pathogenesis-related protein 1</fullName>
    </submittedName>
</protein>
<dbReference type="InterPro" id="IPR001283">
    <property type="entry name" value="CRISP-related"/>
</dbReference>
<dbReference type="STRING" id="48709.A0A1D2MB31"/>
<evidence type="ECO:0000259" key="2">
    <source>
        <dbReference type="SMART" id="SM00198"/>
    </source>
</evidence>
<sequence>MSDKKVTSTKQSVDTKIETRSMAVVKTPNKQQLAYEDGSHFNGDQERKTGDESSRRVPENRSVATRVHKVSSTDFALQALNAHNIYRKNHNVPSLVLSDDLCKQAQIWANKLVDEDDKSNGSVKSFYSKGQDGESVHYWPNPLATGKNIVDDWYSQIKQYDFDCPSHNDTSYFAQMVWKSTKELGFAKTQCKRGGMYIVANYRPRWGSGNFHENIPKPNKAWDYFDALNKAELPRCVVTTERKFLTDALKAFNDCRKKHRTPSVFLSDDLCEVAQMQANKIAAKNSMKSSDVPFSDYYGESRFWSSSSEVSGDSAVEKWYAGVENYKFESALDFQNDTGNFTQVEWKGTKDVGIAKAISENNETYVVAIYNPSGNVKGEFSSNVLNPWSQTPIAKLINSFQHK</sequence>
<dbReference type="InterPro" id="IPR014044">
    <property type="entry name" value="CAP_dom"/>
</dbReference>
<keyword evidence="4" id="KW-1185">Reference proteome</keyword>
<dbReference type="PRINTS" id="PR00837">
    <property type="entry name" value="V5TPXLIKE"/>
</dbReference>
<proteinExistence type="predicted"/>
<dbReference type="OMA" id="VINHNHE"/>
<dbReference type="SUPFAM" id="SSF55797">
    <property type="entry name" value="PR-1-like"/>
    <property type="match status" value="2"/>
</dbReference>
<dbReference type="Gene3D" id="3.40.33.10">
    <property type="entry name" value="CAP"/>
    <property type="match status" value="2"/>
</dbReference>
<dbReference type="EMBL" id="LJIJ01002174">
    <property type="protein sequence ID" value="ODM90094.1"/>
    <property type="molecule type" value="Genomic_DNA"/>
</dbReference>
<feature type="domain" description="SCP" evidence="2">
    <location>
        <begin position="243"/>
        <end position="378"/>
    </location>
</feature>
<name>A0A1D2MB31_ORCCI</name>
<gene>
    <name evidence="3" type="ORF">Ocin01_16583</name>
</gene>